<dbReference type="EMBL" id="LCHM01000087">
    <property type="protein sequence ID" value="KKT33867.1"/>
    <property type="molecule type" value="Genomic_DNA"/>
</dbReference>
<evidence type="ECO:0000259" key="19">
    <source>
        <dbReference type="Pfam" id="PF01746"/>
    </source>
</evidence>
<evidence type="ECO:0000256" key="8">
    <source>
        <dbReference type="ARBA" id="ARBA00022603"/>
    </source>
</evidence>
<name>A0A0G1IQ09_9BACT</name>
<evidence type="ECO:0000256" key="15">
    <source>
        <dbReference type="HAMAP-Rule" id="MF_00605"/>
    </source>
</evidence>
<evidence type="ECO:0000256" key="14">
    <source>
        <dbReference type="ARBA" id="ARBA00047783"/>
    </source>
</evidence>
<dbReference type="CDD" id="cd18080">
    <property type="entry name" value="TrmD-like"/>
    <property type="match status" value="1"/>
</dbReference>
<sequence length="233" mass="26156">MHITILTLFPNMFEGPFASSIISRAIKQKIITIQYINIRDFSQDKYKTVDEHPYGGGAGMVMKVDVADRAIAYAKSQYPKKKSCVVLLDPQGKQYKQADAQILSGYEHLIFFCAHYEGIDERIRTFVDVEYSIGDYILTGGEIPAMVLVDSIVRLIPGVLGKPESPKNESFSDPNLLEGPQYTNPQSYNGMNVPTILLSGNHKKIEEWKKEEAIKTTTLRRSDLGHIITPDIS</sequence>
<keyword evidence="7 15" id="KW-0963">Cytoplasm</keyword>
<evidence type="ECO:0000256" key="17">
    <source>
        <dbReference type="RuleBase" id="RU003464"/>
    </source>
</evidence>
<dbReference type="PATRIC" id="fig|1618447.3.peg.1381"/>
<dbReference type="GO" id="GO:0002939">
    <property type="term" value="P:tRNA N1-guanine methylation"/>
    <property type="evidence" value="ECO:0007669"/>
    <property type="project" value="TreeGrafter"/>
</dbReference>
<evidence type="ECO:0000256" key="3">
    <source>
        <dbReference type="ARBA" id="ARBA00007630"/>
    </source>
</evidence>
<dbReference type="GO" id="GO:0052906">
    <property type="term" value="F:tRNA (guanine(37)-N1)-methyltransferase activity"/>
    <property type="evidence" value="ECO:0007669"/>
    <property type="project" value="UniProtKB-UniRule"/>
</dbReference>
<dbReference type="NCBIfam" id="NF000648">
    <property type="entry name" value="PRK00026.1"/>
    <property type="match status" value="1"/>
</dbReference>
<gene>
    <name evidence="15" type="primary">trmD</name>
    <name evidence="20" type="ORF">UW22_C0087G0008</name>
</gene>
<evidence type="ECO:0000256" key="12">
    <source>
        <dbReference type="ARBA" id="ARBA00029736"/>
    </source>
</evidence>
<comment type="catalytic activity">
    <reaction evidence="14 15 17">
        <text>guanosine(37) in tRNA + S-adenosyl-L-methionine = N(1)-methylguanosine(37) in tRNA + S-adenosyl-L-homocysteine + H(+)</text>
        <dbReference type="Rhea" id="RHEA:36899"/>
        <dbReference type="Rhea" id="RHEA-COMP:10145"/>
        <dbReference type="Rhea" id="RHEA-COMP:10147"/>
        <dbReference type="ChEBI" id="CHEBI:15378"/>
        <dbReference type="ChEBI" id="CHEBI:57856"/>
        <dbReference type="ChEBI" id="CHEBI:59789"/>
        <dbReference type="ChEBI" id="CHEBI:73542"/>
        <dbReference type="ChEBI" id="CHEBI:74269"/>
        <dbReference type="EC" id="2.1.1.228"/>
    </reaction>
</comment>
<dbReference type="InterPro" id="IPR002649">
    <property type="entry name" value="tRNA_m1G_MeTrfase_TrmD"/>
</dbReference>
<dbReference type="HAMAP" id="MF_00605">
    <property type="entry name" value="TrmD"/>
    <property type="match status" value="1"/>
</dbReference>
<evidence type="ECO:0000256" key="1">
    <source>
        <dbReference type="ARBA" id="ARBA00002634"/>
    </source>
</evidence>
<dbReference type="InterPro" id="IPR029028">
    <property type="entry name" value="Alpha/beta_knot_MTases"/>
</dbReference>
<dbReference type="Pfam" id="PF01746">
    <property type="entry name" value="tRNA_m1G_MT"/>
    <property type="match status" value="1"/>
</dbReference>
<evidence type="ECO:0000256" key="5">
    <source>
        <dbReference type="ARBA" id="ARBA00012807"/>
    </source>
</evidence>
<dbReference type="EC" id="2.1.1.228" evidence="5 15"/>
<evidence type="ECO:0000256" key="18">
    <source>
        <dbReference type="SAM" id="MobiDB-lite"/>
    </source>
</evidence>
<evidence type="ECO:0000313" key="20">
    <source>
        <dbReference type="EMBL" id="KKT33867.1"/>
    </source>
</evidence>
<comment type="caution">
    <text evidence="15">Lacks conserved residue(s) required for the propagation of feature annotation.</text>
</comment>
<comment type="function">
    <text evidence="1 15 17">Specifically methylates guanosine-37 in various tRNAs.</text>
</comment>
<comment type="caution">
    <text evidence="20">The sequence shown here is derived from an EMBL/GenBank/DDBJ whole genome shotgun (WGS) entry which is preliminary data.</text>
</comment>
<dbReference type="PANTHER" id="PTHR46417">
    <property type="entry name" value="TRNA (GUANINE-N(1)-)-METHYLTRANSFERASE"/>
    <property type="match status" value="1"/>
</dbReference>
<dbReference type="NCBIfam" id="TIGR00088">
    <property type="entry name" value="trmD"/>
    <property type="match status" value="1"/>
</dbReference>
<evidence type="ECO:0000256" key="2">
    <source>
        <dbReference type="ARBA" id="ARBA00004496"/>
    </source>
</evidence>
<evidence type="ECO:0000256" key="4">
    <source>
        <dbReference type="ARBA" id="ARBA00011738"/>
    </source>
</evidence>
<evidence type="ECO:0000313" key="21">
    <source>
        <dbReference type="Proteomes" id="UP000034617"/>
    </source>
</evidence>
<evidence type="ECO:0000256" key="16">
    <source>
        <dbReference type="PIRSR" id="PIRSR000386-1"/>
    </source>
</evidence>
<evidence type="ECO:0000256" key="13">
    <source>
        <dbReference type="ARBA" id="ARBA00033392"/>
    </source>
</evidence>
<reference evidence="20 21" key="1">
    <citation type="journal article" date="2015" name="Nature">
        <title>rRNA introns, odd ribosomes, and small enigmatic genomes across a large radiation of phyla.</title>
        <authorList>
            <person name="Brown C.T."/>
            <person name="Hug L.A."/>
            <person name="Thomas B.C."/>
            <person name="Sharon I."/>
            <person name="Castelle C.J."/>
            <person name="Singh A."/>
            <person name="Wilkins M.J."/>
            <person name="Williams K.H."/>
            <person name="Banfield J.F."/>
        </authorList>
    </citation>
    <scope>NUCLEOTIDE SEQUENCE [LARGE SCALE GENOMIC DNA]</scope>
</reference>
<keyword evidence="9 15" id="KW-0808">Transferase</keyword>
<dbReference type="FunFam" id="3.40.1280.10:FF:000001">
    <property type="entry name" value="tRNA (guanine-N(1)-)-methyltransferase"/>
    <property type="match status" value="1"/>
</dbReference>
<dbReference type="InterPro" id="IPR029026">
    <property type="entry name" value="tRNA_m1G_MTases_N"/>
</dbReference>
<dbReference type="Proteomes" id="UP000034617">
    <property type="component" value="Unassembled WGS sequence"/>
</dbReference>
<protein>
    <recommendedName>
        <fullName evidence="6 15">tRNA (guanine-N(1)-)-methyltransferase</fullName>
        <ecNumber evidence="5 15">2.1.1.228</ecNumber>
    </recommendedName>
    <alternativeName>
        <fullName evidence="12 15">M1G-methyltransferase</fullName>
    </alternativeName>
    <alternativeName>
        <fullName evidence="13 15">tRNA [GM37] methyltransferase</fullName>
    </alternativeName>
</protein>
<dbReference type="PIRSF" id="PIRSF000386">
    <property type="entry name" value="tRNA_mtase"/>
    <property type="match status" value="1"/>
</dbReference>
<dbReference type="SUPFAM" id="SSF75217">
    <property type="entry name" value="alpha/beta knot"/>
    <property type="match status" value="1"/>
</dbReference>
<evidence type="ECO:0000256" key="6">
    <source>
        <dbReference type="ARBA" id="ARBA00014679"/>
    </source>
</evidence>
<keyword evidence="8 15" id="KW-0489">Methyltransferase</keyword>
<feature type="domain" description="tRNA methyltransferase TRMD/TRM10-type" evidence="19">
    <location>
        <begin position="1"/>
        <end position="224"/>
    </location>
</feature>
<evidence type="ECO:0000256" key="7">
    <source>
        <dbReference type="ARBA" id="ARBA00022490"/>
    </source>
</evidence>
<proteinExistence type="inferred from homology"/>
<dbReference type="Gene3D" id="1.10.1270.20">
    <property type="entry name" value="tRNA(m1g37)methyltransferase, domain 2"/>
    <property type="match status" value="1"/>
</dbReference>
<accession>A0A0G1IQ09</accession>
<keyword evidence="11 15" id="KW-0819">tRNA processing</keyword>
<dbReference type="PANTHER" id="PTHR46417:SF1">
    <property type="entry name" value="TRNA (GUANINE-N(1)-)-METHYLTRANSFERASE"/>
    <property type="match status" value="1"/>
</dbReference>
<feature type="binding site" evidence="15 16">
    <location>
        <begin position="133"/>
        <end position="138"/>
    </location>
    <ligand>
        <name>S-adenosyl-L-methionine</name>
        <dbReference type="ChEBI" id="CHEBI:59789"/>
    </ligand>
</feature>
<dbReference type="GO" id="GO:0005829">
    <property type="term" value="C:cytosol"/>
    <property type="evidence" value="ECO:0007669"/>
    <property type="project" value="TreeGrafter"/>
</dbReference>
<feature type="region of interest" description="Disordered" evidence="18">
    <location>
        <begin position="164"/>
        <end position="184"/>
    </location>
</feature>
<organism evidence="20 21">
    <name type="scientific">Candidatus Gottesmanbacteria bacterium GW2011_GWB1_44_11c</name>
    <dbReference type="NCBI Taxonomy" id="1618447"/>
    <lineage>
        <taxon>Bacteria</taxon>
        <taxon>Candidatus Gottesmaniibacteriota</taxon>
    </lineage>
</organism>
<comment type="similarity">
    <text evidence="3 15 17">Belongs to the RNA methyltransferase TrmD family.</text>
</comment>
<comment type="subcellular location">
    <subcellularLocation>
        <location evidence="2 15 17">Cytoplasm</location>
    </subcellularLocation>
</comment>
<dbReference type="InterPro" id="IPR023148">
    <property type="entry name" value="tRNA_m1G_MeTrfase_C_sf"/>
</dbReference>
<evidence type="ECO:0000256" key="10">
    <source>
        <dbReference type="ARBA" id="ARBA00022691"/>
    </source>
</evidence>
<dbReference type="Gene3D" id="3.40.1280.10">
    <property type="match status" value="1"/>
</dbReference>
<keyword evidence="10 15" id="KW-0949">S-adenosyl-L-methionine</keyword>
<comment type="subunit">
    <text evidence="4 15 17">Homodimer.</text>
</comment>
<evidence type="ECO:0000256" key="11">
    <source>
        <dbReference type="ARBA" id="ARBA00022694"/>
    </source>
</evidence>
<evidence type="ECO:0000256" key="9">
    <source>
        <dbReference type="ARBA" id="ARBA00022679"/>
    </source>
</evidence>
<dbReference type="InterPro" id="IPR016009">
    <property type="entry name" value="tRNA_MeTrfase_TRMD/TRM10"/>
</dbReference>
<dbReference type="AlphaFoldDB" id="A0A0G1IQ09"/>